<dbReference type="GO" id="GO:0046503">
    <property type="term" value="P:glycerolipid catabolic process"/>
    <property type="evidence" value="ECO:0007669"/>
    <property type="project" value="TreeGrafter"/>
</dbReference>
<dbReference type="GO" id="GO:0004806">
    <property type="term" value="F:triacylglycerol lipase activity"/>
    <property type="evidence" value="ECO:0007669"/>
    <property type="project" value="TreeGrafter"/>
</dbReference>
<dbReference type="SUPFAM" id="SSF53474">
    <property type="entry name" value="alpha/beta-Hydrolases"/>
    <property type="match status" value="1"/>
</dbReference>
<dbReference type="Proteomes" id="UP000468735">
    <property type="component" value="Unassembled WGS sequence"/>
</dbReference>
<dbReference type="OrthoDB" id="8957634at2"/>
<dbReference type="InterPro" id="IPR000073">
    <property type="entry name" value="AB_hydrolase_1"/>
</dbReference>
<gene>
    <name evidence="2" type="ORF">F8566_08135</name>
</gene>
<dbReference type="PANTHER" id="PTHR43433">
    <property type="entry name" value="HYDROLASE, ALPHA/BETA FOLD FAMILY PROTEIN"/>
    <property type="match status" value="1"/>
</dbReference>
<comment type="caution">
    <text evidence="2">The sequence shown here is derived from an EMBL/GenBank/DDBJ whole genome shotgun (WGS) entry which is preliminary data.</text>
</comment>
<dbReference type="PRINTS" id="PR00111">
    <property type="entry name" value="ABHYDROLASE"/>
</dbReference>
<dbReference type="EMBL" id="WBMT01000003">
    <property type="protein sequence ID" value="KAB2350914.1"/>
    <property type="molecule type" value="Genomic_DNA"/>
</dbReference>
<organism evidence="2 3">
    <name type="scientific">Actinomadura rudentiformis</name>
    <dbReference type="NCBI Taxonomy" id="359158"/>
    <lineage>
        <taxon>Bacteria</taxon>
        <taxon>Bacillati</taxon>
        <taxon>Actinomycetota</taxon>
        <taxon>Actinomycetes</taxon>
        <taxon>Streptosporangiales</taxon>
        <taxon>Thermomonosporaceae</taxon>
        <taxon>Actinomadura</taxon>
    </lineage>
</organism>
<protein>
    <submittedName>
        <fullName evidence="2">Alpha/beta fold hydrolase</fullName>
    </submittedName>
</protein>
<name>A0A6H9Z9Y1_9ACTN</name>
<dbReference type="InterPro" id="IPR050471">
    <property type="entry name" value="AB_hydrolase"/>
</dbReference>
<keyword evidence="2" id="KW-0378">Hydrolase</keyword>
<evidence type="ECO:0000313" key="2">
    <source>
        <dbReference type="EMBL" id="KAB2350914.1"/>
    </source>
</evidence>
<dbReference type="Gene3D" id="3.40.50.1820">
    <property type="entry name" value="alpha/beta hydrolase"/>
    <property type="match status" value="1"/>
</dbReference>
<dbReference type="PANTHER" id="PTHR43433:SF5">
    <property type="entry name" value="AB HYDROLASE-1 DOMAIN-CONTAINING PROTEIN"/>
    <property type="match status" value="1"/>
</dbReference>
<dbReference type="RefSeq" id="WP_151559312.1">
    <property type="nucleotide sequence ID" value="NZ_WBMT01000003.1"/>
</dbReference>
<accession>A0A6H9Z9Y1</accession>
<keyword evidence="3" id="KW-1185">Reference proteome</keyword>
<evidence type="ECO:0000313" key="3">
    <source>
        <dbReference type="Proteomes" id="UP000468735"/>
    </source>
</evidence>
<sequence length="301" mass="32542">MAAERMIVNGDVELWTEEFGDPAHPPVLLVMGSMSQGVLWPDAFVGRLVAAGRRVIRYDHRDTGKSSAIDFETTPYTWADISGDALAVLDGYGIDQAHFVGHSAGGLISQWIAVEHPERVLSLTVIGSSPLGREEGANLMRALMGEDPLPDALPYPTPAFIEHFSKAMASPPGPDRRSQIDFAIETARVLHGPAIPFDEDEQRRLEEKIFDRDRDPATVGNHRLAAMADPAFEPVGVLDRITAPTLVIEGTEEPAKPGHGELIAAAIPGAELLMIEGMGHTLPPQIHAQVADAILAHTRTR</sequence>
<dbReference type="Pfam" id="PF00561">
    <property type="entry name" value="Abhydrolase_1"/>
    <property type="match status" value="1"/>
</dbReference>
<feature type="domain" description="AB hydrolase-1" evidence="1">
    <location>
        <begin position="25"/>
        <end position="281"/>
    </location>
</feature>
<dbReference type="AlphaFoldDB" id="A0A6H9Z9Y1"/>
<reference evidence="2 3" key="1">
    <citation type="submission" date="2019-09" db="EMBL/GenBank/DDBJ databases">
        <title>Actinomadura physcomitrii sp. nov., a novel actinomycete isolated from moss [Physcomitrium sphaericum (Ludw) Fuernr].</title>
        <authorList>
            <person name="Zhuang X."/>
            <person name="Liu C."/>
        </authorList>
    </citation>
    <scope>NUCLEOTIDE SEQUENCE [LARGE SCALE GENOMIC DNA]</scope>
    <source>
        <strain evidence="2 3">HMC1</strain>
    </source>
</reference>
<proteinExistence type="predicted"/>
<dbReference type="InterPro" id="IPR029058">
    <property type="entry name" value="AB_hydrolase_fold"/>
</dbReference>
<evidence type="ECO:0000259" key="1">
    <source>
        <dbReference type="Pfam" id="PF00561"/>
    </source>
</evidence>